<dbReference type="SUPFAM" id="SSF51126">
    <property type="entry name" value="Pectin lyase-like"/>
    <property type="match status" value="2"/>
</dbReference>
<dbReference type="InterPro" id="IPR025157">
    <property type="entry name" value="Hemagglutinin_rpt"/>
</dbReference>
<gene>
    <name evidence="4" type="ORF">BN587_01879</name>
</gene>
<dbReference type="Proteomes" id="UP000014937">
    <property type="component" value="Unassembled WGS sequence"/>
</dbReference>
<feature type="signal peptide" evidence="2">
    <location>
        <begin position="1"/>
        <end position="30"/>
    </location>
</feature>
<sequence length="2711" mass="287463">MGNLGKNRKKFLALAIALSLQMQAVMPCYAAVTAEAGGANVNGNIINIVKPDSNGLSHNKFTDFNVAGNGIVFNNHTGSAQYNSQLAGALNANANLQGNAAKLILTEVTGTGKTNLNGMLEIAGTKADLVIANPNGIVGKDFGFINVGRATLTTGMPDWGADGKLNGFSVAKGTIDIQNAGLTEDQRTDYRPDKLDIMARAIKINDELWANEAINVVAGSNEVKYNTDGSLEVHKTTATAEKPQVALDVAALGGMYAGRIMLVGTEKGLGMNIGGNLKAQENLSITNDGRIVFTKNAGSNNTTDGLSNKDYTSLTSDGNVMVSSTEDIENSSVITAQKDMTLTVGGKLTNSGTLEAGAAYTAEEEEENPKFLQDAAALRITADEIANSGNINASSILHVNSAKAINNDGYMHSSGEASISAGGILSGSGSIGAKSSVNVTADKLTLNKNNIYTIGADGKINNTTGVSITEINPDKPVIPETPNPEAPREAEDFKAPALPDIAQASGVAATVKKDKISDNDLDLVADANANGKYKPIIDKAANGVDLVQIAEVNGNGVSRNLYSDFNIKSTGLILNNATKYTKTELGGYIDRNMFLAGKGASVILNEVTSSNASTLNGYLEVAGNKASVVIANANGISVNGLGFINTDNVVLSTGAVTNWADGNLKFGNNKGDMIIAGDGLNARTPKQLEIFTNNLQVDKSEVYTNELHISADGLMQNTGKIAATENMQINAGALKNSSLGYIEAQKNLTATVSGDVEQDKATLKAGEALKVSAAKLSNTNNSLISAGNDADINIAASISNNKSIILAGNDLDVKAADFINQDTALVNYGQNGTLAVANRFANDGATISADGSSALTKITATDFSNTNKGAFVSKGSLRLEASNTLNNNYANIYVSGDGEIKAGMLLNSNLANLHTGGDAKITADTMRSSKASVDVQGNLEADLGSFTNQDSAYFGIGKNAVINTSNDFTNKDLGNIFVTKDLTINSIGDFLNEDGLVAVGGSGTISATNITNQNKTGVKQGSLINAAGDLSLNAQDTVMNRSSDIESEGNISIKAKNLVNKKEIFETSFKESHEDISYKIPHLNAPNYYDAVRKFDRQILTAQIDKETADANIIASGNIKIDLDKDLTNHYSKIKAGKNLTVNAGGTVENVGYQGTIHYYDRGNDYHYWKYKKHRRMHIRCRWVYGTTVIPYYDHTMRDEEGTDSECLSLLSGVGGVKINAADIVNKTHQAKGKVGDLPESDAYFKTDAENHLTDEKLYKEKQDVSTSVEGKADDKSAAGKDNQTGDKLPDISSLHINSKIFKLTEDATAKYLIETNKKFADYHEFLSSDYLLERVKADPEKVGKRLGDGYFEQQFVLQQIGTLTGKKYLGDYGSDMEQFAALMNAGAVVAEAMDLKVGVALTAEQMASLTTDIVWLMEEVVNGEKVLVPEVFLAQVRSEDLRPDGALIVGGEVELYSKQDIKNMGNIRSDGTVALRAENVDNKGDITGKNLAVKAEKNITNSGTMRAKADALLKAENITNEATVSKKQYKELNQKKLEATGSISAGQNLTLEAGNSITNKGANLTAGKDLTLNANDVDIVTVANEKHVAVAYGSSSAEIHDVQHQQSALSGENIRLNAKKDISIAGGILSAKNDVELNAKGDVNLTAVKDLYSEESEVGKRGSNYYNHNKQVDEAVKGTTIAAKNDISIASGKDINIKGSNVTSEAGKADLAAKNNINIANETEYHERLHEEHNKVSGLLSSKTTDIYDYSKQNTVVSSNVSAGEIAISSKKDTNITGSNVVADNDVSVKTGGNLNIGSAEQTSESEYIKSVKKSGILSGGGLGFTIGKEKQKDQYANQNVEQVGSTVGSVKGNVNLTADKAANVKGSTVVAGKDINITGENISIENSNSVYNAQEKHEFKRTGLSVSVGGAYVDVVNNAANSVKHATDVEDKRLGALVAVKGYKDADKAIKNIKSNGGGKVNENLSINVSLGTTKSKSESNSTTTVANASEVKAGGDVNVTSTKKDINITGSNVEGKDVTLNAKENLNITASETTNKLEQNSQSSSASVGVDFNIATGQVSSVTISGSKSNGEVDANSTSYNESTVKADKKLDFTSGKDTNIKGGKLSGEKITGNVGGDFNIESKQDKNSYKEKNSSAGFGVGIDLSGKNKKDAIATTDKKDKVSNANKTGIFGSATKSNVDSNYESVTDQSGIYAGKEGFDIRVEANTDLKGGIISSTADADKNKLSTGTLTFKDIQNKADYKAGSIGINVDTSKNAKKKDAGVTPNIGVGTKDNAESVTKATVSEGEIEIRDKGNQKQDLKDLNRDTQNSLNKLGEIFDKTKVEERQELAGLFGEIAYKAVGDLAIKNGWQEGSAEKNALHALVGGIMSELTNSGFLAGASGAMINEMIQDKLSDMFKDNPAMHQWANALIGGVVAQVAADNAQMGAATASSGTKNNYLTHKQLDDMKKELAACNGNKDKERKVREKYELIDSLQDEIWLAKHTELNNYQEKVGVDLNGKDVILTSGTCVVHGDEKIKRIIENNDLTGKIIKIDQNESYYADDNGVLYKLPNHSLIENIFVQTSESLIDRNYLKNMKGDYEYLYLGLGIGKNFAVSNGGIIDKKGNVYIFDQEQVGFGASTFVYGGYGIGIIENSVKKDIKYNIVDIIAGYSSGFGASAVASSGVSVADGSNILTVEIGVESSAGTTLYARRHARYIGNILSKEMAK</sequence>
<feature type="chain" id="PRO_5004435252" evidence="2">
    <location>
        <begin position="31"/>
        <end position="2711"/>
    </location>
</feature>
<feature type="compositionally biased region" description="Basic and acidic residues" evidence="1">
    <location>
        <begin position="1271"/>
        <end position="1290"/>
    </location>
</feature>
<evidence type="ECO:0000256" key="2">
    <source>
        <dbReference type="SAM" id="SignalP"/>
    </source>
</evidence>
<keyword evidence="2" id="KW-0732">Signal</keyword>
<accession>R6WGG6</accession>
<dbReference type="HOGENOM" id="CLU_000043_2_1_9"/>
<proteinExistence type="predicted"/>
<dbReference type="GO" id="GO:0003824">
    <property type="term" value="F:catalytic activity"/>
    <property type="evidence" value="ECO:0007669"/>
    <property type="project" value="UniProtKB-ARBA"/>
</dbReference>
<reference evidence="4" key="1">
    <citation type="submission" date="2012-11" db="EMBL/GenBank/DDBJ databases">
        <title>Dependencies among metagenomic species, viruses, plasmids and units of genetic variation.</title>
        <authorList>
            <person name="Nielsen H.B."/>
            <person name="Almeida M."/>
            <person name="Juncker A.S."/>
            <person name="Rasmussen S."/>
            <person name="Li J."/>
            <person name="Sunagawa S."/>
            <person name="Plichta D."/>
            <person name="Gautier L."/>
            <person name="Le Chatelier E."/>
            <person name="Peletier E."/>
            <person name="Bonde I."/>
            <person name="Nielsen T."/>
            <person name="Manichanh C."/>
            <person name="Arumugam M."/>
            <person name="Batto J."/>
            <person name="Santos M.B.Q.D."/>
            <person name="Blom N."/>
            <person name="Borruel N."/>
            <person name="Burgdorf K.S."/>
            <person name="Boumezbeur F."/>
            <person name="Casellas F."/>
            <person name="Dore J."/>
            <person name="Guarner F."/>
            <person name="Hansen T."/>
            <person name="Hildebrand F."/>
            <person name="Kaas R.S."/>
            <person name="Kennedy S."/>
            <person name="Kristiansen K."/>
            <person name="Kultima J.R."/>
            <person name="Leonard P."/>
            <person name="Levenez F."/>
            <person name="Lund O."/>
            <person name="Moumen B."/>
            <person name="Le Paslier D."/>
            <person name="Pons N."/>
            <person name="Pedersen O."/>
            <person name="Prifti E."/>
            <person name="Qin J."/>
            <person name="Raes J."/>
            <person name="Tap J."/>
            <person name="Tims S."/>
            <person name="Ussery D.W."/>
            <person name="Yamada T."/>
            <person name="MetaHit consortium"/>
            <person name="Renault P."/>
            <person name="Sicheritz-Ponten T."/>
            <person name="Bork P."/>
            <person name="Wang J."/>
            <person name="Brunak S."/>
            <person name="Ehrlich S.D."/>
        </authorList>
    </citation>
    <scope>NUCLEOTIDE SEQUENCE [LARGE SCALE GENOMIC DNA]</scope>
</reference>
<comment type="caution">
    <text evidence="4">The sequence shown here is derived from an EMBL/GenBank/DDBJ whole genome shotgun (WGS) entry which is preliminary data.</text>
</comment>
<evidence type="ECO:0000313" key="5">
    <source>
        <dbReference type="Proteomes" id="UP000014937"/>
    </source>
</evidence>
<feature type="domain" description="Filamentous haemagglutinin FhaB/tRNA nuclease CdiA-like TPS" evidence="3">
    <location>
        <begin position="41"/>
        <end position="162"/>
    </location>
</feature>
<dbReference type="InterPro" id="IPR008638">
    <property type="entry name" value="FhaB/CdiA-like_TPS"/>
</dbReference>
<dbReference type="InterPro" id="IPR011050">
    <property type="entry name" value="Pectin_lyase_fold/virulence"/>
</dbReference>
<dbReference type="Pfam" id="PF13332">
    <property type="entry name" value="Fil_haemagg_2"/>
    <property type="match status" value="4"/>
</dbReference>
<dbReference type="NCBIfam" id="TIGR01731">
    <property type="entry name" value="fil_hemag_20aa"/>
    <property type="match status" value="8"/>
</dbReference>
<dbReference type="NCBIfam" id="TIGR01901">
    <property type="entry name" value="adhes_NPXG"/>
    <property type="match status" value="2"/>
</dbReference>
<organism evidence="4 5">
    <name type="scientific">Phascolarctobacterium succinatutens CAG:287</name>
    <dbReference type="NCBI Taxonomy" id="1263101"/>
    <lineage>
        <taxon>Bacteria</taxon>
        <taxon>Bacillati</taxon>
        <taxon>Bacillota</taxon>
        <taxon>Negativicutes</taxon>
        <taxon>Acidaminococcales</taxon>
        <taxon>Acidaminococcaceae</taxon>
        <taxon>Phascolarctobacterium</taxon>
    </lineage>
</organism>
<feature type="region of interest" description="Disordered" evidence="1">
    <location>
        <begin position="1260"/>
        <end position="1290"/>
    </location>
</feature>
<protein>
    <submittedName>
        <fullName evidence="4">Filamentous hemagglutinin family N-terminal domain protein</fullName>
    </submittedName>
</protein>
<dbReference type="EMBL" id="CBGL010000027">
    <property type="protein sequence ID" value="CDD10208.1"/>
    <property type="molecule type" value="Genomic_DNA"/>
</dbReference>
<evidence type="ECO:0000256" key="1">
    <source>
        <dbReference type="SAM" id="MobiDB-lite"/>
    </source>
</evidence>
<evidence type="ECO:0000259" key="3">
    <source>
        <dbReference type="SMART" id="SM00912"/>
    </source>
</evidence>
<name>R6WGG6_9FIRM</name>
<dbReference type="InterPro" id="IPR012334">
    <property type="entry name" value="Pectin_lyas_fold"/>
</dbReference>
<dbReference type="InterPro" id="IPR010069">
    <property type="entry name" value="CdiA_FHA1_rpt"/>
</dbReference>
<evidence type="ECO:0000313" key="4">
    <source>
        <dbReference type="EMBL" id="CDD10208.1"/>
    </source>
</evidence>
<feature type="domain" description="Filamentous haemagglutinin FhaB/tRNA nuclease CdiA-like TPS" evidence="3">
    <location>
        <begin position="541"/>
        <end position="661"/>
    </location>
</feature>
<dbReference type="Pfam" id="PF05860">
    <property type="entry name" value="TPS"/>
    <property type="match status" value="2"/>
</dbReference>
<dbReference type="RefSeq" id="WP_021720912.1">
    <property type="nucleotide sequence ID" value="NZ_FR892818.1"/>
</dbReference>
<dbReference type="SMART" id="SM00912">
    <property type="entry name" value="Haemagg_act"/>
    <property type="match status" value="2"/>
</dbReference>
<dbReference type="Gene3D" id="2.160.20.10">
    <property type="entry name" value="Single-stranded right-handed beta-helix, Pectin lyase-like"/>
    <property type="match status" value="2"/>
</dbReference>